<dbReference type="InterPro" id="IPR008490">
    <property type="entry name" value="Transposase_InsH_N"/>
</dbReference>
<name>A0ABX1NSP8_9RHOO</name>
<feature type="non-terminal residue" evidence="2">
    <location>
        <position position="261"/>
    </location>
</feature>
<sequence>MQMATDDFFRSRLDQMIDLRHPLVVLSSRMPWTQIEAALAPAFARKHREGQVIEGTDLFGTTLEIAGSSVSMAGRPRLPIRLMAALLYLKHAFNFSDEELVVRWSENVVWQYFSGLDYYTPTLPCDATQIGRFRTAIGEAGVEELLKATIDTAVATKAVRPAEFERVIVDSTVQEKAIAHPVDSRLLEIARAKVVQAAKSAGIALKQTFIKEGRELRRKAGGYAHAKQFKRLRRTVKRQRTILGIVLREIKRKLTTATAQS</sequence>
<evidence type="ECO:0000313" key="2">
    <source>
        <dbReference type="EMBL" id="NMG14722.1"/>
    </source>
</evidence>
<feature type="domain" description="Transposase InsH N-terminal" evidence="1">
    <location>
        <begin position="69"/>
        <end position="135"/>
    </location>
</feature>
<reference evidence="2 3" key="1">
    <citation type="submission" date="2019-12" db="EMBL/GenBank/DDBJ databases">
        <title>Comparative genomics gives insights into the taxonomy of the Azoarcus-Aromatoleum group and reveals separate origins of nif in the plant-associated Azoarcus and non-plant-associated Aromatoleum sub-groups.</title>
        <authorList>
            <person name="Lafos M."/>
            <person name="Maluk M."/>
            <person name="Batista M."/>
            <person name="Junghare M."/>
            <person name="Carmona M."/>
            <person name="Faoro H."/>
            <person name="Cruz L.M."/>
            <person name="Battistoni F."/>
            <person name="De Souza E."/>
            <person name="Pedrosa F."/>
            <person name="Chen W.-M."/>
            <person name="Poole P.S."/>
            <person name="Dixon R.A."/>
            <person name="James E.K."/>
        </authorList>
    </citation>
    <scope>NUCLEOTIDE SEQUENCE [LARGE SCALE GENOMIC DNA]</scope>
    <source>
        <strain evidence="2 3">PbN1</strain>
    </source>
</reference>
<accession>A0ABX1NSP8</accession>
<dbReference type="PANTHER" id="PTHR33803">
    <property type="entry name" value="IS1478 TRANSPOSASE"/>
    <property type="match status" value="1"/>
</dbReference>
<proteinExistence type="predicted"/>
<dbReference type="NCBIfam" id="NF033578">
    <property type="entry name" value="transpos_IS5_1"/>
    <property type="match status" value="1"/>
</dbReference>
<protein>
    <submittedName>
        <fullName evidence="2">IS5 family transposase</fullName>
    </submittedName>
</protein>
<dbReference type="EMBL" id="WTVP01000007">
    <property type="protein sequence ID" value="NMG14722.1"/>
    <property type="molecule type" value="Genomic_DNA"/>
</dbReference>
<evidence type="ECO:0000259" key="1">
    <source>
        <dbReference type="Pfam" id="PF05598"/>
    </source>
</evidence>
<gene>
    <name evidence="2" type="ORF">GPA24_04030</name>
</gene>
<evidence type="ECO:0000313" key="3">
    <source>
        <dbReference type="Proteomes" id="UP000633943"/>
    </source>
</evidence>
<dbReference type="Proteomes" id="UP000633943">
    <property type="component" value="Unassembled WGS sequence"/>
</dbReference>
<dbReference type="Pfam" id="PF05598">
    <property type="entry name" value="DUF772"/>
    <property type="match status" value="1"/>
</dbReference>
<organism evidence="2 3">
    <name type="scientific">Aromatoleum bremense</name>
    <dbReference type="NCBI Taxonomy" id="76115"/>
    <lineage>
        <taxon>Bacteria</taxon>
        <taxon>Pseudomonadati</taxon>
        <taxon>Pseudomonadota</taxon>
        <taxon>Betaproteobacteria</taxon>
        <taxon>Rhodocyclales</taxon>
        <taxon>Rhodocyclaceae</taxon>
        <taxon>Aromatoleum</taxon>
    </lineage>
</organism>
<keyword evidence="3" id="KW-1185">Reference proteome</keyword>
<dbReference type="PANTHER" id="PTHR33803:SF3">
    <property type="entry name" value="BLL1974 PROTEIN"/>
    <property type="match status" value="1"/>
</dbReference>
<dbReference type="InterPro" id="IPR047710">
    <property type="entry name" value="Transpos_IS5-like"/>
</dbReference>
<comment type="caution">
    <text evidence="2">The sequence shown here is derived from an EMBL/GenBank/DDBJ whole genome shotgun (WGS) entry which is preliminary data.</text>
</comment>